<dbReference type="EMBL" id="VTPC01000812">
    <property type="protein sequence ID" value="KAF2904244.1"/>
    <property type="molecule type" value="Genomic_DNA"/>
</dbReference>
<protein>
    <submittedName>
        <fullName evidence="1">Uncharacterized protein</fullName>
    </submittedName>
</protein>
<sequence>MTNDVIKFREYAIGIAEKSIHVLRENVNDQLAFKKLAESALVLTILLNGKRVGFSMQKPLYPNVSLVDRPVPHSKNLPVPKSTKNLQDFTGHVHSDQHETYALETLESESTNSDFVAYSGSKFLFSIEVPSMSSKMYEKHQEKECNDWENAAQHAMKEAAKKEALYVIEHGEVDAESSHWLHGETTHQTSVSEDLVQRFHSLFTTNVAHHVTAVNVFLHADRIYTSRKRTLPLSPNPPKER</sequence>
<dbReference type="AlphaFoldDB" id="A0A8K0GL99"/>
<organism evidence="1 2">
    <name type="scientific">Ignelater luminosus</name>
    <name type="common">Cucubano</name>
    <name type="synonym">Pyrophorus luminosus</name>
    <dbReference type="NCBI Taxonomy" id="2038154"/>
    <lineage>
        <taxon>Eukaryota</taxon>
        <taxon>Metazoa</taxon>
        <taxon>Ecdysozoa</taxon>
        <taxon>Arthropoda</taxon>
        <taxon>Hexapoda</taxon>
        <taxon>Insecta</taxon>
        <taxon>Pterygota</taxon>
        <taxon>Neoptera</taxon>
        <taxon>Endopterygota</taxon>
        <taxon>Coleoptera</taxon>
        <taxon>Polyphaga</taxon>
        <taxon>Elateriformia</taxon>
        <taxon>Elateroidea</taxon>
        <taxon>Elateridae</taxon>
        <taxon>Agrypninae</taxon>
        <taxon>Pyrophorini</taxon>
        <taxon>Ignelater</taxon>
    </lineage>
</organism>
<reference evidence="1" key="1">
    <citation type="submission" date="2019-08" db="EMBL/GenBank/DDBJ databases">
        <title>The genome of the North American firefly Photinus pyralis.</title>
        <authorList>
            <consortium name="Photinus pyralis genome working group"/>
            <person name="Fallon T.R."/>
            <person name="Sander Lower S.E."/>
            <person name="Weng J.-K."/>
        </authorList>
    </citation>
    <scope>NUCLEOTIDE SEQUENCE</scope>
    <source>
        <strain evidence="1">TRF0915ILg1</strain>
        <tissue evidence="1">Whole body</tissue>
    </source>
</reference>
<comment type="caution">
    <text evidence="1">The sequence shown here is derived from an EMBL/GenBank/DDBJ whole genome shotgun (WGS) entry which is preliminary data.</text>
</comment>
<proteinExistence type="predicted"/>
<gene>
    <name evidence="1" type="ORF">ILUMI_01940</name>
</gene>
<accession>A0A8K0GL99</accession>
<dbReference type="Proteomes" id="UP000801492">
    <property type="component" value="Unassembled WGS sequence"/>
</dbReference>
<name>A0A8K0GL99_IGNLU</name>
<evidence type="ECO:0000313" key="1">
    <source>
        <dbReference type="EMBL" id="KAF2904244.1"/>
    </source>
</evidence>
<keyword evidence="2" id="KW-1185">Reference proteome</keyword>
<evidence type="ECO:0000313" key="2">
    <source>
        <dbReference type="Proteomes" id="UP000801492"/>
    </source>
</evidence>